<gene>
    <name evidence="2" type="ORF">DFO73_106251</name>
</gene>
<reference evidence="2 3" key="1">
    <citation type="submission" date="2018-05" db="EMBL/GenBank/DDBJ databases">
        <title>Freshwater and sediment microbial communities from various areas in North America, analyzing microbe dynamics in response to fracking.</title>
        <authorList>
            <person name="Lamendella R."/>
        </authorList>
    </citation>
    <scope>NUCLEOTIDE SEQUENCE [LARGE SCALE GENOMIC DNA]</scope>
    <source>
        <strain evidence="2 3">15_TX</strain>
    </source>
</reference>
<dbReference type="InterPro" id="IPR037522">
    <property type="entry name" value="HD_GYP_dom"/>
</dbReference>
<dbReference type="PROSITE" id="PS51832">
    <property type="entry name" value="HD_GYP"/>
    <property type="match status" value="1"/>
</dbReference>
<evidence type="ECO:0000259" key="1">
    <source>
        <dbReference type="PROSITE" id="PS51832"/>
    </source>
</evidence>
<dbReference type="CDD" id="cd00077">
    <property type="entry name" value="HDc"/>
    <property type="match status" value="1"/>
</dbReference>
<evidence type="ECO:0000313" key="3">
    <source>
        <dbReference type="Proteomes" id="UP000247150"/>
    </source>
</evidence>
<dbReference type="OrthoDB" id="9759601at2"/>
<dbReference type="InterPro" id="IPR011051">
    <property type="entry name" value="RmlC_Cupin_sf"/>
</dbReference>
<dbReference type="InterPro" id="IPR013096">
    <property type="entry name" value="Cupin_2"/>
</dbReference>
<feature type="domain" description="HD-GYP" evidence="1">
    <location>
        <begin position="110"/>
        <end position="301"/>
    </location>
</feature>
<dbReference type="Proteomes" id="UP000247150">
    <property type="component" value="Unassembled WGS sequence"/>
</dbReference>
<accession>A0A2V2ZWJ1</accession>
<comment type="caution">
    <text evidence="2">The sequence shown here is derived from an EMBL/GenBank/DDBJ whole genome shotgun (WGS) entry which is preliminary data.</text>
</comment>
<proteinExistence type="predicted"/>
<organism evidence="2 3">
    <name type="scientific">Cytobacillus oceanisediminis</name>
    <dbReference type="NCBI Taxonomy" id="665099"/>
    <lineage>
        <taxon>Bacteria</taxon>
        <taxon>Bacillati</taxon>
        <taxon>Bacillota</taxon>
        <taxon>Bacilli</taxon>
        <taxon>Bacillales</taxon>
        <taxon>Bacillaceae</taxon>
        <taxon>Cytobacillus</taxon>
    </lineage>
</organism>
<sequence>MGIINEDSFIETVHMKGLQISLIASGDGTEVIYHKLDPGVMWGIEPQEGWEALEYLYVLSGELILRYKNETKTVRTGDSFYRTPVEEHYVFQAVGTAEFLYITSQPFFHHYSKATKELMELSVSIEQKDGYTKDHCHRINKMCMLVGKEIGLNSKQLMVLNVASFLHDVGKLRIPLEILQKPGKLTSDEWELMKQHSTFGREILEETGLSLLTDAGKIVEQHHERYDGLGYPNRISGKDISIEASIISIVDSYDAITTDRVYKKGRLKSEAVEELRRCRGTMYHPEVLDTFLMLVHENKIN</sequence>
<dbReference type="Gene3D" id="2.60.120.10">
    <property type="entry name" value="Jelly Rolls"/>
    <property type="match status" value="1"/>
</dbReference>
<dbReference type="Gene3D" id="1.10.3210.10">
    <property type="entry name" value="Hypothetical protein af1432"/>
    <property type="match status" value="1"/>
</dbReference>
<dbReference type="SUPFAM" id="SSF109604">
    <property type="entry name" value="HD-domain/PDEase-like"/>
    <property type="match status" value="1"/>
</dbReference>
<evidence type="ECO:0000313" key="2">
    <source>
        <dbReference type="EMBL" id="PWW28435.1"/>
    </source>
</evidence>
<dbReference type="EMBL" id="QGTW01000006">
    <property type="protein sequence ID" value="PWW28435.1"/>
    <property type="molecule type" value="Genomic_DNA"/>
</dbReference>
<dbReference type="PANTHER" id="PTHR43155">
    <property type="entry name" value="CYCLIC DI-GMP PHOSPHODIESTERASE PA4108-RELATED"/>
    <property type="match status" value="1"/>
</dbReference>
<dbReference type="AlphaFoldDB" id="A0A2V2ZWJ1"/>
<dbReference type="InterPro" id="IPR003607">
    <property type="entry name" value="HD/PDEase_dom"/>
</dbReference>
<dbReference type="InterPro" id="IPR014710">
    <property type="entry name" value="RmlC-like_jellyroll"/>
</dbReference>
<dbReference type="SUPFAM" id="SSF51182">
    <property type="entry name" value="RmlC-like cupins"/>
    <property type="match status" value="1"/>
</dbReference>
<dbReference type="Pfam" id="PF07883">
    <property type="entry name" value="Cupin_2"/>
    <property type="match status" value="1"/>
</dbReference>
<dbReference type="SMART" id="SM00471">
    <property type="entry name" value="HDc"/>
    <property type="match status" value="1"/>
</dbReference>
<dbReference type="Pfam" id="PF13487">
    <property type="entry name" value="HD_5"/>
    <property type="match status" value="1"/>
</dbReference>
<dbReference type="PANTHER" id="PTHR43155:SF2">
    <property type="entry name" value="CYCLIC DI-GMP PHOSPHODIESTERASE PA4108"/>
    <property type="match status" value="1"/>
</dbReference>
<name>A0A2V2ZWJ1_9BACI</name>
<protein>
    <submittedName>
        <fullName evidence="2">HD domain-containing protein</fullName>
    </submittedName>
</protein>
<dbReference type="RefSeq" id="WP_110065275.1">
    <property type="nucleotide sequence ID" value="NZ_QGTW01000006.1"/>
</dbReference>